<dbReference type="Pfam" id="PF07059">
    <property type="entry name" value="EDR2_C"/>
    <property type="match status" value="1"/>
</dbReference>
<dbReference type="SUPFAM" id="SSF55961">
    <property type="entry name" value="Bet v1-like"/>
    <property type="match status" value="1"/>
</dbReference>
<dbReference type="CDD" id="cd00177">
    <property type="entry name" value="START"/>
    <property type="match status" value="1"/>
</dbReference>
<evidence type="ECO:0000256" key="4">
    <source>
        <dbReference type="SAM" id="Phobius"/>
    </source>
</evidence>
<accession>K3WVF6</accession>
<feature type="transmembrane region" description="Helical" evidence="4">
    <location>
        <begin position="384"/>
        <end position="404"/>
    </location>
</feature>
<dbReference type="GO" id="GO:0005783">
    <property type="term" value="C:endoplasmic reticulum"/>
    <property type="evidence" value="ECO:0007669"/>
    <property type="project" value="UniProtKB-SubCell"/>
</dbReference>
<name>K3WVF6_GLOUD</name>
<keyword evidence="4" id="KW-0472">Membrane</keyword>
<evidence type="ECO:0000313" key="7">
    <source>
        <dbReference type="EnsemblProtists" id="PYU1_T008954"/>
    </source>
</evidence>
<dbReference type="AlphaFoldDB" id="K3WVF6"/>
<dbReference type="Proteomes" id="UP000019132">
    <property type="component" value="Unassembled WGS sequence"/>
</dbReference>
<protein>
    <recommendedName>
        <fullName evidence="9">PH domain-containing protein</fullName>
    </recommendedName>
</protein>
<dbReference type="EMBL" id="GL376599">
    <property type="status" value="NOT_ANNOTATED_CDS"/>
    <property type="molecule type" value="Genomic_DNA"/>
</dbReference>
<dbReference type="EnsemblProtists" id="PYU1_T008954">
    <property type="protein sequence ID" value="PYU1_T008954"/>
    <property type="gene ID" value="PYU1_G008936"/>
</dbReference>
<dbReference type="PROSITE" id="PS50003">
    <property type="entry name" value="PH_DOMAIN"/>
    <property type="match status" value="1"/>
</dbReference>
<dbReference type="HOGENOM" id="CLU_010899_0_0_1"/>
<feature type="compositionally biased region" description="Low complexity" evidence="3">
    <location>
        <begin position="510"/>
        <end position="519"/>
    </location>
</feature>
<dbReference type="PANTHER" id="PTHR12136:SF41">
    <property type="entry name" value="PLECKSTRIN HOMOLOGY (PH) AND LIPID-BINDING START DOMAINS-CONTAINING PROTEIN"/>
    <property type="match status" value="1"/>
</dbReference>
<dbReference type="InterPro" id="IPR002913">
    <property type="entry name" value="START_lipid-bd_dom"/>
</dbReference>
<evidence type="ECO:0000256" key="1">
    <source>
        <dbReference type="ARBA" id="ARBA00004240"/>
    </source>
</evidence>
<evidence type="ECO:0000313" key="8">
    <source>
        <dbReference type="Proteomes" id="UP000019132"/>
    </source>
</evidence>
<feature type="region of interest" description="Disordered" evidence="3">
    <location>
        <begin position="494"/>
        <end position="532"/>
    </location>
</feature>
<evidence type="ECO:0000256" key="2">
    <source>
        <dbReference type="ARBA" id="ARBA00022824"/>
    </source>
</evidence>
<dbReference type="OMA" id="MAQSRSK"/>
<proteinExistence type="predicted"/>
<reference evidence="7" key="3">
    <citation type="submission" date="2015-02" db="UniProtKB">
        <authorList>
            <consortium name="EnsemblProtists"/>
        </authorList>
    </citation>
    <scope>IDENTIFICATION</scope>
    <source>
        <strain evidence="7">DAOM BR144</strain>
    </source>
</reference>
<dbReference type="InterPro" id="IPR011993">
    <property type="entry name" value="PH-like_dom_sf"/>
</dbReference>
<dbReference type="InterPro" id="IPR001849">
    <property type="entry name" value="PH_domain"/>
</dbReference>
<dbReference type="PANTHER" id="PTHR12136">
    <property type="entry name" value="ENHANCED DISEASE RESISTANCE-RELATED"/>
    <property type="match status" value="1"/>
</dbReference>
<dbReference type="PROSITE" id="PS50848">
    <property type="entry name" value="START"/>
    <property type="match status" value="1"/>
</dbReference>
<evidence type="ECO:0000256" key="3">
    <source>
        <dbReference type="SAM" id="MobiDB-lite"/>
    </source>
</evidence>
<dbReference type="Gene3D" id="2.30.29.30">
    <property type="entry name" value="Pleckstrin-homology domain (PH domain)/Phosphotyrosine-binding domain (PTB)"/>
    <property type="match status" value="1"/>
</dbReference>
<dbReference type="Gene3D" id="3.30.530.20">
    <property type="match status" value="1"/>
</dbReference>
<dbReference type="GO" id="GO:0008289">
    <property type="term" value="F:lipid binding"/>
    <property type="evidence" value="ECO:0007669"/>
    <property type="project" value="InterPro"/>
</dbReference>
<evidence type="ECO:0000259" key="5">
    <source>
        <dbReference type="PROSITE" id="PS50003"/>
    </source>
</evidence>
<dbReference type="SMART" id="SM00233">
    <property type="entry name" value="PH"/>
    <property type="match status" value="1"/>
</dbReference>
<feature type="domain" description="PH" evidence="5">
    <location>
        <begin position="226"/>
        <end position="460"/>
    </location>
</feature>
<dbReference type="InterPro" id="IPR009769">
    <property type="entry name" value="EDR2_C"/>
</dbReference>
<comment type="subcellular location">
    <subcellularLocation>
        <location evidence="1">Endoplasmic reticulum</location>
    </subcellularLocation>
</comment>
<dbReference type="eggNOG" id="ENOG502QUE7">
    <property type="taxonomic scope" value="Eukaryota"/>
</dbReference>
<dbReference type="InParanoid" id="K3WVF6"/>
<dbReference type="InterPro" id="IPR045096">
    <property type="entry name" value="EDR2-like"/>
</dbReference>
<dbReference type="InterPro" id="IPR023393">
    <property type="entry name" value="START-like_dom_sf"/>
</dbReference>
<keyword evidence="8" id="KW-1185">Reference proteome</keyword>
<organism evidence="7 8">
    <name type="scientific">Globisporangium ultimum (strain ATCC 200006 / CBS 805.95 / DAOM BR144)</name>
    <name type="common">Pythium ultimum</name>
    <dbReference type="NCBI Taxonomy" id="431595"/>
    <lineage>
        <taxon>Eukaryota</taxon>
        <taxon>Sar</taxon>
        <taxon>Stramenopiles</taxon>
        <taxon>Oomycota</taxon>
        <taxon>Peronosporomycetes</taxon>
        <taxon>Pythiales</taxon>
        <taxon>Pythiaceae</taxon>
        <taxon>Globisporangium</taxon>
    </lineage>
</organism>
<sequence>MEYPPTGTAAGAATYTYAPAPPIPSDILLDGDRLNMLLDLVCADYITASYASRENGKKVIWKALEKLFLSVNAAAAYATHALAPTPGAPANLKQDPAFQERARVFYDELMLEFAAKRQEHAQTDQSIHYVPTSPRGMEDSLVREVLKPKLVQLVEEVCKERDRQIAANGAGGVGYVAPGSSSGSAGSNSAMRSVFSALSGSSQNAALAATVPVAPQVLAAPPTTGEIRMEGWLRKKGQHVNLWRERYFMIRSTPNGSHYLCYFRKKGDKDPRGWYVLGPGTTVDEVRESPSKIETKKLFTFRIRHLAHATSEEVDDASAAAPQSMIEGSTLSLPPAFTPSRAAALSYDFPVSPDGASSTMVDHEYDASKAIVKKQTSRKFRNRAAAAAAAATAATAVVLTGGLAGVGIGMGMGMSAAAAASAGAAGALIAQNRSKGPIALAAESLETAVWWRNSMLECIAQAEEQWKRYLNWYMDKDHDQFEVTPGAEEIVDGSHGATPGMAPASINTTAQQQASLSSSGLHPTRARSGSFGTVPRSIAKTFRTSATFSQESSWKLYEFSSKIRVDVERAHQHSVAKASPPPALRTSMKVMASPKKVFEMLMKPDSPFYSANHVIQEAKVLEEHTEDHSDVVYWKLAPTFLWPFYAEARDLCLLRYWRKEQDSSYFICFQSTTHAKCPTSTFSVLGSVMGGGFIISPRVHAEENFEECWVTLTIQMNPKGWIDTSLARSWYYMHAYGAYFLEMITAITSYGGDQTHRRSIIGADPALTGGESLYPDGTASTTTPTSQLIVSETKFPLLEPYRTDLAVQHGLPTKFWSEPGATGFFIRSSQYLSTKAKIPSQRQALRLVSVELYKSKEPVEHIGLSSFVGFEGNNNVGDAPSGGSNGSSGGSLATPNDQSLVLIINFMIPGPPFHSLVLYFTPEDPTELTKNSVFADLFHEFFYGANDEFRSKRLKLIPRVVQGTWPIREGVGTTPAILGTKTYQKYFQGKQYLEIDYDIGSSTVAASISKLLLGYSRDLIIDLAFVIEGQTSLELPERVLGCVRLDCIDVRHAMQYTKPSKE</sequence>
<evidence type="ECO:0008006" key="9">
    <source>
        <dbReference type="Google" id="ProtNLM"/>
    </source>
</evidence>
<dbReference type="SUPFAM" id="SSF50729">
    <property type="entry name" value="PH domain-like"/>
    <property type="match status" value="1"/>
</dbReference>
<feature type="domain" description="START" evidence="6">
    <location>
        <begin position="549"/>
        <end position="729"/>
    </location>
</feature>
<dbReference type="Pfam" id="PF01852">
    <property type="entry name" value="START"/>
    <property type="match status" value="1"/>
</dbReference>
<evidence type="ECO:0000259" key="6">
    <source>
        <dbReference type="PROSITE" id="PS50848"/>
    </source>
</evidence>
<dbReference type="Pfam" id="PF00169">
    <property type="entry name" value="PH"/>
    <property type="match status" value="1"/>
</dbReference>
<keyword evidence="4" id="KW-0812">Transmembrane</keyword>
<reference evidence="8" key="1">
    <citation type="journal article" date="2010" name="Genome Biol.">
        <title>Genome sequence of the necrotrophic plant pathogen Pythium ultimum reveals original pathogenicity mechanisms and effector repertoire.</title>
        <authorList>
            <person name="Levesque C.A."/>
            <person name="Brouwer H."/>
            <person name="Cano L."/>
            <person name="Hamilton J.P."/>
            <person name="Holt C."/>
            <person name="Huitema E."/>
            <person name="Raffaele S."/>
            <person name="Robideau G.P."/>
            <person name="Thines M."/>
            <person name="Win J."/>
            <person name="Zerillo M.M."/>
            <person name="Beakes G.W."/>
            <person name="Boore J.L."/>
            <person name="Busam D."/>
            <person name="Dumas B."/>
            <person name="Ferriera S."/>
            <person name="Fuerstenberg S.I."/>
            <person name="Gachon C.M."/>
            <person name="Gaulin E."/>
            <person name="Govers F."/>
            <person name="Grenville-Briggs L."/>
            <person name="Horner N."/>
            <person name="Hostetler J."/>
            <person name="Jiang R.H."/>
            <person name="Johnson J."/>
            <person name="Krajaejun T."/>
            <person name="Lin H."/>
            <person name="Meijer H.J."/>
            <person name="Moore B."/>
            <person name="Morris P."/>
            <person name="Phuntmart V."/>
            <person name="Puiu D."/>
            <person name="Shetty J."/>
            <person name="Stajich J.E."/>
            <person name="Tripathy S."/>
            <person name="Wawra S."/>
            <person name="van West P."/>
            <person name="Whitty B.R."/>
            <person name="Coutinho P.M."/>
            <person name="Henrissat B."/>
            <person name="Martin F."/>
            <person name="Thomas P.D."/>
            <person name="Tyler B.M."/>
            <person name="De Vries R.P."/>
            <person name="Kamoun S."/>
            <person name="Yandell M."/>
            <person name="Tisserat N."/>
            <person name="Buell C.R."/>
        </authorList>
    </citation>
    <scope>NUCLEOTIDE SEQUENCE</scope>
    <source>
        <strain evidence="8">DAOM:BR144</strain>
    </source>
</reference>
<keyword evidence="2" id="KW-0256">Endoplasmic reticulum</keyword>
<keyword evidence="4" id="KW-1133">Transmembrane helix</keyword>
<dbReference type="SMART" id="SM00234">
    <property type="entry name" value="START"/>
    <property type="match status" value="1"/>
</dbReference>
<reference evidence="8" key="2">
    <citation type="submission" date="2010-04" db="EMBL/GenBank/DDBJ databases">
        <authorList>
            <person name="Buell R."/>
            <person name="Hamilton J."/>
            <person name="Hostetler J."/>
        </authorList>
    </citation>
    <scope>NUCLEOTIDE SEQUENCE [LARGE SCALE GENOMIC DNA]</scope>
    <source>
        <strain evidence="8">DAOM:BR144</strain>
    </source>
</reference>
<dbReference type="VEuPathDB" id="FungiDB:PYU1_G008936"/>